<accession>A0A9P8L2A6</accession>
<comment type="caution">
    <text evidence="2">The sequence shown here is derived from an EMBL/GenBank/DDBJ whole genome shotgun (WGS) entry which is preliminary data.</text>
</comment>
<keyword evidence="3" id="KW-1185">Reference proteome</keyword>
<dbReference type="EMBL" id="JAGHQL010000105">
    <property type="protein sequence ID" value="KAH0538532.1"/>
    <property type="molecule type" value="Genomic_DNA"/>
</dbReference>
<reference evidence="2" key="1">
    <citation type="submission" date="2021-03" db="EMBL/GenBank/DDBJ databases">
        <title>Comparative genomics and phylogenomic investigation of the class Geoglossomycetes provide insights into ecological specialization and systematics.</title>
        <authorList>
            <person name="Melie T."/>
            <person name="Pirro S."/>
            <person name="Miller A.N."/>
            <person name="Quandt A."/>
        </authorList>
    </citation>
    <scope>NUCLEOTIDE SEQUENCE</scope>
    <source>
        <strain evidence="2">GBOQ0MN5Z8</strain>
    </source>
</reference>
<feature type="compositionally biased region" description="Basic and acidic residues" evidence="1">
    <location>
        <begin position="108"/>
        <end position="138"/>
    </location>
</feature>
<name>A0A9P8L2A6_9PEZI</name>
<evidence type="ECO:0000313" key="3">
    <source>
        <dbReference type="Proteomes" id="UP000698800"/>
    </source>
</evidence>
<dbReference type="Proteomes" id="UP000698800">
    <property type="component" value="Unassembled WGS sequence"/>
</dbReference>
<evidence type="ECO:0000256" key="1">
    <source>
        <dbReference type="SAM" id="MobiDB-lite"/>
    </source>
</evidence>
<feature type="region of interest" description="Disordered" evidence="1">
    <location>
        <begin position="23"/>
        <end position="144"/>
    </location>
</feature>
<evidence type="ECO:0000313" key="2">
    <source>
        <dbReference type="EMBL" id="KAH0538532.1"/>
    </source>
</evidence>
<sequence>MGVGDAITEDFGNFFSETLEAAISSQGQSAGGSSAKRSSKSPSTNDDIISYNSQTSVDSSVNSSAISLNIEEPSGVGNGDEDQWNDWASDSEVSLEEISNLDEDKSEDLEKKLENHNDVEVGDRDEVGNGYNKEHSSENDGGFL</sequence>
<protein>
    <submittedName>
        <fullName evidence="2">Uncharacterized protein</fullName>
    </submittedName>
</protein>
<feature type="compositionally biased region" description="Low complexity" evidence="1">
    <location>
        <begin position="24"/>
        <end position="43"/>
    </location>
</feature>
<organism evidence="2 3">
    <name type="scientific">Glutinoglossum americanum</name>
    <dbReference type="NCBI Taxonomy" id="1670608"/>
    <lineage>
        <taxon>Eukaryota</taxon>
        <taxon>Fungi</taxon>
        <taxon>Dikarya</taxon>
        <taxon>Ascomycota</taxon>
        <taxon>Pezizomycotina</taxon>
        <taxon>Geoglossomycetes</taxon>
        <taxon>Geoglossales</taxon>
        <taxon>Geoglossaceae</taxon>
        <taxon>Glutinoglossum</taxon>
    </lineage>
</organism>
<gene>
    <name evidence="2" type="ORF">FGG08_004865</name>
</gene>
<proteinExistence type="predicted"/>
<feature type="compositionally biased region" description="Low complexity" evidence="1">
    <location>
        <begin position="53"/>
        <end position="67"/>
    </location>
</feature>
<dbReference type="AlphaFoldDB" id="A0A9P8L2A6"/>
<feature type="compositionally biased region" description="Acidic residues" evidence="1">
    <location>
        <begin position="93"/>
        <end position="107"/>
    </location>
</feature>